<dbReference type="EMBL" id="KK785217">
    <property type="protein sequence ID" value="KDO46313.1"/>
    <property type="molecule type" value="Genomic_DNA"/>
</dbReference>
<dbReference type="PANTHER" id="PTHR33448">
    <property type="entry name" value="CHLOROPLAST PROTEIN HCF243-RELATED"/>
    <property type="match status" value="1"/>
</dbReference>
<protein>
    <submittedName>
        <fullName evidence="2">Uncharacterized protein</fullName>
    </submittedName>
</protein>
<reference evidence="2 3" key="1">
    <citation type="submission" date="2014-04" db="EMBL/GenBank/DDBJ databases">
        <authorList>
            <consortium name="International Citrus Genome Consortium"/>
            <person name="Gmitter F."/>
            <person name="Chen C."/>
            <person name="Farmerie W."/>
            <person name="Harkins T."/>
            <person name="Desany B."/>
            <person name="Mohiuddin M."/>
            <person name="Kodira C."/>
            <person name="Borodovsky M."/>
            <person name="Lomsadze A."/>
            <person name="Burns P."/>
            <person name="Jenkins J."/>
            <person name="Prochnik S."/>
            <person name="Shu S."/>
            <person name="Chapman J."/>
            <person name="Pitluck S."/>
            <person name="Schmutz J."/>
            <person name="Rokhsar D."/>
        </authorList>
    </citation>
    <scope>NUCLEOTIDE SEQUENCE</scope>
</reference>
<evidence type="ECO:0000256" key="1">
    <source>
        <dbReference type="SAM" id="MobiDB-lite"/>
    </source>
</evidence>
<dbReference type="AlphaFoldDB" id="A0A067DU17"/>
<organism evidence="2 3">
    <name type="scientific">Citrus sinensis</name>
    <name type="common">Sweet orange</name>
    <name type="synonym">Citrus aurantium var. sinensis</name>
    <dbReference type="NCBI Taxonomy" id="2711"/>
    <lineage>
        <taxon>Eukaryota</taxon>
        <taxon>Viridiplantae</taxon>
        <taxon>Streptophyta</taxon>
        <taxon>Embryophyta</taxon>
        <taxon>Tracheophyta</taxon>
        <taxon>Spermatophyta</taxon>
        <taxon>Magnoliopsida</taxon>
        <taxon>eudicotyledons</taxon>
        <taxon>Gunneridae</taxon>
        <taxon>Pentapetalae</taxon>
        <taxon>rosids</taxon>
        <taxon>malvids</taxon>
        <taxon>Sapindales</taxon>
        <taxon>Rutaceae</taxon>
        <taxon>Aurantioideae</taxon>
        <taxon>Citrus</taxon>
    </lineage>
</organism>
<feature type="region of interest" description="Disordered" evidence="1">
    <location>
        <begin position="155"/>
        <end position="204"/>
    </location>
</feature>
<feature type="compositionally biased region" description="Low complexity" evidence="1">
    <location>
        <begin position="40"/>
        <end position="50"/>
    </location>
</feature>
<sequence>PFSSRSIGRSRSSPMFVQRKKSAAIETQEPTSPKVTCMGQVRVKQSSKQQQPRKRTRGSTKRWCKWMGKNDKSGCFCRRFKGKRLKPRSLKPVWCKRVLFFHGSFRRKRKIIEDSLEKNSKFGNKKEAAKVFASPASTPLKNVFLLTRCRSAPYRSSSLASRVWGEEEEEEEEKEQAEAKTEQESGGEKNPTSGRESICRDSDQ</sequence>
<name>A0A067DU17_CITSI</name>
<feature type="non-terminal residue" evidence="2">
    <location>
        <position position="1"/>
    </location>
</feature>
<dbReference type="PANTHER" id="PTHR33448:SF10">
    <property type="entry name" value="PROTAMINE P1 FAMILY PROTEIN"/>
    <property type="match status" value="1"/>
</dbReference>
<keyword evidence="3" id="KW-1185">Reference proteome</keyword>
<dbReference type="Proteomes" id="UP000027120">
    <property type="component" value="Unassembled WGS sequence"/>
</dbReference>
<gene>
    <name evidence="2" type="ORF">CISIN_1g037614mg</name>
</gene>
<evidence type="ECO:0000313" key="2">
    <source>
        <dbReference type="EMBL" id="KDO46313.1"/>
    </source>
</evidence>
<feature type="compositionally biased region" description="Acidic residues" evidence="1">
    <location>
        <begin position="166"/>
        <end position="175"/>
    </location>
</feature>
<feature type="compositionally biased region" description="Basic and acidic residues" evidence="1">
    <location>
        <begin position="176"/>
        <end position="187"/>
    </location>
</feature>
<feature type="compositionally biased region" description="Low complexity" evidence="1">
    <location>
        <begin position="1"/>
        <end position="13"/>
    </location>
</feature>
<dbReference type="PaxDb" id="2711-XP_006495461.1"/>
<evidence type="ECO:0000313" key="3">
    <source>
        <dbReference type="Proteomes" id="UP000027120"/>
    </source>
</evidence>
<accession>A0A067DU17</accession>
<feature type="compositionally biased region" description="Basic residues" evidence="1">
    <location>
        <begin position="51"/>
        <end position="61"/>
    </location>
</feature>
<feature type="region of interest" description="Disordered" evidence="1">
    <location>
        <begin position="1"/>
        <end position="61"/>
    </location>
</feature>
<dbReference type="STRING" id="2711.A0A067DU17"/>
<proteinExistence type="predicted"/>